<keyword evidence="17" id="KW-1185">Reference proteome</keyword>
<evidence type="ECO:0000256" key="8">
    <source>
        <dbReference type="ARBA" id="ARBA00022989"/>
    </source>
</evidence>
<keyword evidence="9" id="KW-0496">Mitochondrion</keyword>
<accession>A0A428TLU8</accession>
<keyword evidence="7 12" id="KW-0067">ATP-binding</keyword>
<dbReference type="InterPro" id="IPR003593">
    <property type="entry name" value="AAA+_ATPase"/>
</dbReference>
<evidence type="ECO:0008006" key="18">
    <source>
        <dbReference type="Google" id="ProtNLM"/>
    </source>
</evidence>
<evidence type="ECO:0000256" key="4">
    <source>
        <dbReference type="ARBA" id="ARBA00022741"/>
    </source>
</evidence>
<evidence type="ECO:0000259" key="15">
    <source>
        <dbReference type="SMART" id="SM01024"/>
    </source>
</evidence>
<comment type="subcellular location">
    <subcellularLocation>
        <location evidence="1">Mitochondrion inner membrane</location>
        <topology evidence="1">Single-pass membrane protein</topology>
    </subcellularLocation>
</comment>
<evidence type="ECO:0000313" key="17">
    <source>
        <dbReference type="Proteomes" id="UP000287144"/>
    </source>
</evidence>
<keyword evidence="4 12" id="KW-0547">Nucleotide-binding</keyword>
<evidence type="ECO:0000256" key="3">
    <source>
        <dbReference type="ARBA" id="ARBA00022692"/>
    </source>
</evidence>
<dbReference type="Proteomes" id="UP000287144">
    <property type="component" value="Unassembled WGS sequence"/>
</dbReference>
<name>A0A428TLU8_9HYPO</name>
<dbReference type="Gene3D" id="3.40.50.300">
    <property type="entry name" value="P-loop containing nucleotide triphosphate hydrolases"/>
    <property type="match status" value="1"/>
</dbReference>
<comment type="caution">
    <text evidence="16">The sequence shown here is derived from an EMBL/GenBank/DDBJ whole genome shotgun (WGS) entry which is preliminary data.</text>
</comment>
<evidence type="ECO:0000256" key="6">
    <source>
        <dbReference type="ARBA" id="ARBA00022801"/>
    </source>
</evidence>
<evidence type="ECO:0000256" key="7">
    <source>
        <dbReference type="ARBA" id="ARBA00022840"/>
    </source>
</evidence>
<dbReference type="InterPro" id="IPR003959">
    <property type="entry name" value="ATPase_AAA_core"/>
</dbReference>
<gene>
    <name evidence="16" type="ORF">CEP52_007680</name>
</gene>
<dbReference type="EMBL" id="NKCK01000071">
    <property type="protein sequence ID" value="RSM02994.1"/>
    <property type="molecule type" value="Genomic_DNA"/>
</dbReference>
<feature type="compositionally biased region" description="Basic residues" evidence="13">
    <location>
        <begin position="394"/>
        <end position="405"/>
    </location>
</feature>
<dbReference type="InterPro" id="IPR003960">
    <property type="entry name" value="ATPase_AAA_CS"/>
</dbReference>
<feature type="domain" description="BCS1 N-terminal" evidence="15">
    <location>
        <begin position="74"/>
        <end position="284"/>
    </location>
</feature>
<keyword evidence="6" id="KW-0378">Hydrolase</keyword>
<dbReference type="InterPro" id="IPR050747">
    <property type="entry name" value="Mitochondrial_chaperone_BCS1"/>
</dbReference>
<dbReference type="InterPro" id="IPR057495">
    <property type="entry name" value="AAA_lid_BCS1"/>
</dbReference>
<dbReference type="InterPro" id="IPR014851">
    <property type="entry name" value="BCS1_N"/>
</dbReference>
<evidence type="ECO:0000256" key="11">
    <source>
        <dbReference type="ARBA" id="ARBA00048778"/>
    </source>
</evidence>
<proteinExistence type="inferred from homology"/>
<evidence type="ECO:0000259" key="14">
    <source>
        <dbReference type="SMART" id="SM00382"/>
    </source>
</evidence>
<dbReference type="SMART" id="SM01024">
    <property type="entry name" value="BCS1_N"/>
    <property type="match status" value="1"/>
</dbReference>
<protein>
    <recommendedName>
        <fullName evidence="18">Mitochondrial chaperone bcs1</fullName>
    </recommendedName>
</protein>
<comment type="similarity">
    <text evidence="2">Belongs to the AAA ATPase family. BCS1 subfamily.</text>
</comment>
<keyword evidence="3" id="KW-0812">Transmembrane</keyword>
<organism evidence="16 17">
    <name type="scientific">Fusarium oligoseptatum</name>
    <dbReference type="NCBI Taxonomy" id="2604345"/>
    <lineage>
        <taxon>Eukaryota</taxon>
        <taxon>Fungi</taxon>
        <taxon>Dikarya</taxon>
        <taxon>Ascomycota</taxon>
        <taxon>Pezizomycotina</taxon>
        <taxon>Sordariomycetes</taxon>
        <taxon>Hypocreomycetidae</taxon>
        <taxon>Hypocreales</taxon>
        <taxon>Nectriaceae</taxon>
        <taxon>Fusarium</taxon>
        <taxon>Fusarium solani species complex</taxon>
    </lineage>
</organism>
<sequence>MASMSMMEKLGLPPFLQGMNSTSLPFNSSAGFPSGIMDTFLVSAGQASPLLQLFLFVYRFIGAQLGLDPSILLTFLGCLWGLSKLFDQAYAFVDYFISLYFRCTICVSENDQMYTNLMQFLSEQQDIATNRHLTAQTVFKSAWDEEEDSAKFLATTSVDDEEDSPKYLNFASQAARCSPRYVPAMGTTGFWHNGTYFKVNRRRESLQSSSPWASQKDVEELKISCFGRSIKPIKQLLADAKTAYFLDTRQKTTIYRPRNKESRRDAWSMWQQVARRPIRPMRTVVLEKEEKHDVLRDINEYLHPATPRWYASRGIPLRRGYLFHGPPGTGKTSFSFALAGVFGIDIYVISLQDPTIGEEDLAVLFTRLPRRCITKKPKDDTTDSDTSSSEEDRKRRKKNKKKKSRKDRESASSRTTNNILSVESISLSGLLNAIDGVASHEGRILIMTTNKPESLDEALIRPGRVDVQVGFKNATSIQATELFYRMYETSRPNPVLPLKEQTSSKPATATTTKVQNGSVLSPIDTKNEEEEDLEPEELKKVSEEFGQLIPEAMFSPAEIQGFLLKRKKSPRKALEDAAGWIEATMKQKEAKSKVATVQ</sequence>
<dbReference type="GO" id="GO:0005743">
    <property type="term" value="C:mitochondrial inner membrane"/>
    <property type="evidence" value="ECO:0007669"/>
    <property type="project" value="UniProtKB-SubCell"/>
</dbReference>
<dbReference type="InterPro" id="IPR027417">
    <property type="entry name" value="P-loop_NTPase"/>
</dbReference>
<evidence type="ECO:0000256" key="9">
    <source>
        <dbReference type="ARBA" id="ARBA00023128"/>
    </source>
</evidence>
<reference evidence="16 17" key="1">
    <citation type="submission" date="2017-06" db="EMBL/GenBank/DDBJ databases">
        <title>Comparative genomic analysis of Ambrosia Fusariam Clade fungi.</title>
        <authorList>
            <person name="Stajich J.E."/>
            <person name="Carrillo J."/>
            <person name="Kijimoto T."/>
            <person name="Eskalen A."/>
            <person name="O'Donnell K."/>
            <person name="Kasson M."/>
        </authorList>
    </citation>
    <scope>NUCLEOTIDE SEQUENCE [LARGE SCALE GENOMIC DNA]</scope>
    <source>
        <strain evidence="16 17">NRRL62579</strain>
    </source>
</reference>
<dbReference type="GO" id="GO:0005524">
    <property type="term" value="F:ATP binding"/>
    <property type="evidence" value="ECO:0007669"/>
    <property type="project" value="UniProtKB-KW"/>
</dbReference>
<dbReference type="Pfam" id="PF00004">
    <property type="entry name" value="AAA"/>
    <property type="match status" value="1"/>
</dbReference>
<evidence type="ECO:0000256" key="2">
    <source>
        <dbReference type="ARBA" id="ARBA00007448"/>
    </source>
</evidence>
<dbReference type="GO" id="GO:0016887">
    <property type="term" value="F:ATP hydrolysis activity"/>
    <property type="evidence" value="ECO:0007669"/>
    <property type="project" value="InterPro"/>
</dbReference>
<feature type="compositionally biased region" description="Low complexity" evidence="13">
    <location>
        <begin position="503"/>
        <end position="513"/>
    </location>
</feature>
<dbReference type="AlphaFoldDB" id="A0A428TLU8"/>
<dbReference type="SUPFAM" id="SSF52540">
    <property type="entry name" value="P-loop containing nucleoside triphosphate hydrolases"/>
    <property type="match status" value="1"/>
</dbReference>
<dbReference type="Pfam" id="PF25426">
    <property type="entry name" value="AAA_lid_BCS1"/>
    <property type="match status" value="1"/>
</dbReference>
<feature type="region of interest" description="Disordered" evidence="13">
    <location>
        <begin position="494"/>
        <end position="514"/>
    </location>
</feature>
<keyword evidence="5" id="KW-0999">Mitochondrion inner membrane</keyword>
<evidence type="ECO:0000256" key="1">
    <source>
        <dbReference type="ARBA" id="ARBA00004434"/>
    </source>
</evidence>
<evidence type="ECO:0000256" key="12">
    <source>
        <dbReference type="RuleBase" id="RU003651"/>
    </source>
</evidence>
<evidence type="ECO:0000313" key="16">
    <source>
        <dbReference type="EMBL" id="RSM02994.1"/>
    </source>
</evidence>
<comment type="catalytic activity">
    <reaction evidence="11">
        <text>ATP + H2O = ADP + phosphate + H(+)</text>
        <dbReference type="Rhea" id="RHEA:13065"/>
        <dbReference type="ChEBI" id="CHEBI:15377"/>
        <dbReference type="ChEBI" id="CHEBI:15378"/>
        <dbReference type="ChEBI" id="CHEBI:30616"/>
        <dbReference type="ChEBI" id="CHEBI:43474"/>
        <dbReference type="ChEBI" id="CHEBI:456216"/>
    </reaction>
    <physiologicalReaction direction="left-to-right" evidence="11">
        <dbReference type="Rhea" id="RHEA:13066"/>
    </physiologicalReaction>
</comment>
<dbReference type="STRING" id="1325735.A0A428TLU8"/>
<evidence type="ECO:0000256" key="5">
    <source>
        <dbReference type="ARBA" id="ARBA00022792"/>
    </source>
</evidence>
<dbReference type="Pfam" id="PF08740">
    <property type="entry name" value="BCS1_N"/>
    <property type="match status" value="1"/>
</dbReference>
<dbReference type="SMART" id="SM00382">
    <property type="entry name" value="AAA"/>
    <property type="match status" value="1"/>
</dbReference>
<evidence type="ECO:0000256" key="10">
    <source>
        <dbReference type="ARBA" id="ARBA00023136"/>
    </source>
</evidence>
<feature type="region of interest" description="Disordered" evidence="13">
    <location>
        <begin position="374"/>
        <end position="415"/>
    </location>
</feature>
<dbReference type="PROSITE" id="PS00674">
    <property type="entry name" value="AAA"/>
    <property type="match status" value="1"/>
</dbReference>
<feature type="domain" description="AAA+ ATPase" evidence="14">
    <location>
        <begin position="317"/>
        <end position="475"/>
    </location>
</feature>
<keyword evidence="8" id="KW-1133">Transmembrane helix</keyword>
<keyword evidence="10" id="KW-0472">Membrane</keyword>
<dbReference type="PANTHER" id="PTHR23070">
    <property type="entry name" value="BCS1 AAA-TYPE ATPASE"/>
    <property type="match status" value="1"/>
</dbReference>
<evidence type="ECO:0000256" key="13">
    <source>
        <dbReference type="SAM" id="MobiDB-lite"/>
    </source>
</evidence>